<dbReference type="AlphaFoldDB" id="A0A0D0A7A5"/>
<protein>
    <submittedName>
        <fullName evidence="2">Uncharacterized protein</fullName>
    </submittedName>
</protein>
<organism evidence="2 3">
    <name type="scientific">Pisolithus microcarpus 441</name>
    <dbReference type="NCBI Taxonomy" id="765257"/>
    <lineage>
        <taxon>Eukaryota</taxon>
        <taxon>Fungi</taxon>
        <taxon>Dikarya</taxon>
        <taxon>Basidiomycota</taxon>
        <taxon>Agaricomycotina</taxon>
        <taxon>Agaricomycetes</taxon>
        <taxon>Agaricomycetidae</taxon>
        <taxon>Boletales</taxon>
        <taxon>Sclerodermatineae</taxon>
        <taxon>Pisolithaceae</taxon>
        <taxon>Pisolithus</taxon>
    </lineage>
</organism>
<evidence type="ECO:0000313" key="3">
    <source>
        <dbReference type="Proteomes" id="UP000054018"/>
    </source>
</evidence>
<keyword evidence="3" id="KW-1185">Reference proteome</keyword>
<reference evidence="3" key="2">
    <citation type="submission" date="2015-01" db="EMBL/GenBank/DDBJ databases">
        <title>Evolutionary Origins and Diversification of the Mycorrhizal Mutualists.</title>
        <authorList>
            <consortium name="DOE Joint Genome Institute"/>
            <consortium name="Mycorrhizal Genomics Consortium"/>
            <person name="Kohler A."/>
            <person name="Kuo A."/>
            <person name="Nagy L.G."/>
            <person name="Floudas D."/>
            <person name="Copeland A."/>
            <person name="Barry K.W."/>
            <person name="Cichocki N."/>
            <person name="Veneault-Fourrey C."/>
            <person name="LaButti K."/>
            <person name="Lindquist E.A."/>
            <person name="Lipzen A."/>
            <person name="Lundell T."/>
            <person name="Morin E."/>
            <person name="Murat C."/>
            <person name="Riley R."/>
            <person name="Ohm R."/>
            <person name="Sun H."/>
            <person name="Tunlid A."/>
            <person name="Henrissat B."/>
            <person name="Grigoriev I.V."/>
            <person name="Hibbett D.S."/>
            <person name="Martin F."/>
        </authorList>
    </citation>
    <scope>NUCLEOTIDE SEQUENCE [LARGE SCALE GENOMIC DNA]</scope>
    <source>
        <strain evidence="3">441</strain>
    </source>
</reference>
<sequence>MMNLYATPTAFMYRLSLTFYLCVAHLWLHKVIICGPVKCCRVSSFLFILAIRLVYKTSFMARVFQTLSQINHSPTFAGSYMYLALWQVRMVHVLAAG</sequence>
<feature type="transmembrane region" description="Helical" evidence="1">
    <location>
        <begin position="35"/>
        <end position="55"/>
    </location>
</feature>
<feature type="transmembrane region" description="Helical" evidence="1">
    <location>
        <begin position="12"/>
        <end position="29"/>
    </location>
</feature>
<gene>
    <name evidence="2" type="ORF">PISMIDRAFT_147350</name>
</gene>
<keyword evidence="1" id="KW-0472">Membrane</keyword>
<proteinExistence type="predicted"/>
<keyword evidence="1" id="KW-0812">Transmembrane</keyword>
<dbReference type="Proteomes" id="UP000054018">
    <property type="component" value="Unassembled WGS sequence"/>
</dbReference>
<name>A0A0D0A7A5_9AGAM</name>
<dbReference type="HOGENOM" id="CLU_2347505_0_0_1"/>
<reference evidence="2 3" key="1">
    <citation type="submission" date="2014-04" db="EMBL/GenBank/DDBJ databases">
        <authorList>
            <consortium name="DOE Joint Genome Institute"/>
            <person name="Kuo A."/>
            <person name="Kohler A."/>
            <person name="Costa M.D."/>
            <person name="Nagy L.G."/>
            <person name="Floudas D."/>
            <person name="Copeland A."/>
            <person name="Barry K.W."/>
            <person name="Cichocki N."/>
            <person name="Veneault-Fourrey C."/>
            <person name="LaButti K."/>
            <person name="Lindquist E.A."/>
            <person name="Lipzen A."/>
            <person name="Lundell T."/>
            <person name="Morin E."/>
            <person name="Murat C."/>
            <person name="Sun H."/>
            <person name="Tunlid A."/>
            <person name="Henrissat B."/>
            <person name="Grigoriev I.V."/>
            <person name="Hibbett D.S."/>
            <person name="Martin F."/>
            <person name="Nordberg H.P."/>
            <person name="Cantor M.N."/>
            <person name="Hua S.X."/>
        </authorList>
    </citation>
    <scope>NUCLEOTIDE SEQUENCE [LARGE SCALE GENOMIC DNA]</scope>
    <source>
        <strain evidence="2 3">441</strain>
    </source>
</reference>
<accession>A0A0D0A7A5</accession>
<dbReference type="EMBL" id="KN833694">
    <property type="protein sequence ID" value="KIK27958.1"/>
    <property type="molecule type" value="Genomic_DNA"/>
</dbReference>
<keyword evidence="1" id="KW-1133">Transmembrane helix</keyword>
<evidence type="ECO:0000256" key="1">
    <source>
        <dbReference type="SAM" id="Phobius"/>
    </source>
</evidence>
<evidence type="ECO:0000313" key="2">
    <source>
        <dbReference type="EMBL" id="KIK27958.1"/>
    </source>
</evidence>